<sequence>MSVYVLKTNKPEKREKGDFGPQGEKGDQVIRGPPGENGDHGSDATINASALATKDELTQYASNNGFLWKMVDTIKNF</sequence>
<protein>
    <recommendedName>
        <fullName evidence="4">Collagen-like protein</fullName>
    </recommendedName>
</protein>
<accession>A0A1J4K8X6</accession>
<comment type="caution">
    <text evidence="2">The sequence shown here is derived from an EMBL/GenBank/DDBJ whole genome shotgun (WGS) entry which is preliminary data.</text>
</comment>
<keyword evidence="3" id="KW-1185">Reference proteome</keyword>
<dbReference type="AlphaFoldDB" id="A0A1J4K8X6"/>
<evidence type="ECO:0008006" key="4">
    <source>
        <dbReference type="Google" id="ProtNLM"/>
    </source>
</evidence>
<dbReference type="VEuPathDB" id="TrichDB:TRFO_24506"/>
<feature type="compositionally biased region" description="Basic and acidic residues" evidence="1">
    <location>
        <begin position="9"/>
        <end position="28"/>
    </location>
</feature>
<dbReference type="RefSeq" id="XP_068360472.1">
    <property type="nucleotide sequence ID" value="XM_068503790.1"/>
</dbReference>
<evidence type="ECO:0000313" key="3">
    <source>
        <dbReference type="Proteomes" id="UP000179807"/>
    </source>
</evidence>
<dbReference type="EMBL" id="MLAK01000700">
    <property type="protein sequence ID" value="OHT07336.1"/>
    <property type="molecule type" value="Genomic_DNA"/>
</dbReference>
<feature type="region of interest" description="Disordered" evidence="1">
    <location>
        <begin position="1"/>
        <end position="44"/>
    </location>
</feature>
<dbReference type="OrthoDB" id="10071882at2759"/>
<proteinExistence type="predicted"/>
<evidence type="ECO:0000313" key="2">
    <source>
        <dbReference type="EMBL" id="OHT07336.1"/>
    </source>
</evidence>
<dbReference type="Proteomes" id="UP000179807">
    <property type="component" value="Unassembled WGS sequence"/>
</dbReference>
<dbReference type="GeneID" id="94838494"/>
<gene>
    <name evidence="2" type="ORF">TRFO_24506</name>
</gene>
<reference evidence="2" key="1">
    <citation type="submission" date="2016-10" db="EMBL/GenBank/DDBJ databases">
        <authorList>
            <person name="Benchimol M."/>
            <person name="Almeida L.G."/>
            <person name="Vasconcelos A.T."/>
            <person name="Perreira-Neves A."/>
            <person name="Rosa I.A."/>
            <person name="Tasca T."/>
            <person name="Bogo M.R."/>
            <person name="de Souza W."/>
        </authorList>
    </citation>
    <scope>NUCLEOTIDE SEQUENCE [LARGE SCALE GENOMIC DNA]</scope>
    <source>
        <strain evidence="2">K</strain>
    </source>
</reference>
<dbReference type="Gene3D" id="1.20.5.320">
    <property type="entry name" value="6-Phosphogluconate Dehydrogenase, domain 3"/>
    <property type="match status" value="1"/>
</dbReference>
<name>A0A1J4K8X6_9EUKA</name>
<organism evidence="2 3">
    <name type="scientific">Tritrichomonas foetus</name>
    <dbReference type="NCBI Taxonomy" id="1144522"/>
    <lineage>
        <taxon>Eukaryota</taxon>
        <taxon>Metamonada</taxon>
        <taxon>Parabasalia</taxon>
        <taxon>Tritrichomonadida</taxon>
        <taxon>Tritrichomonadidae</taxon>
        <taxon>Tritrichomonas</taxon>
    </lineage>
</organism>
<evidence type="ECO:0000256" key="1">
    <source>
        <dbReference type="SAM" id="MobiDB-lite"/>
    </source>
</evidence>